<gene>
    <name evidence="2" type="ORF">rCG_25387</name>
</gene>
<evidence type="ECO:0000313" key="3">
    <source>
        <dbReference type="Proteomes" id="UP000234681"/>
    </source>
</evidence>
<evidence type="ECO:0000256" key="1">
    <source>
        <dbReference type="SAM" id="MobiDB-lite"/>
    </source>
</evidence>
<organism evidence="2 3">
    <name type="scientific">Rattus norvegicus</name>
    <name type="common">Rat</name>
    <dbReference type="NCBI Taxonomy" id="10116"/>
    <lineage>
        <taxon>Eukaryota</taxon>
        <taxon>Metazoa</taxon>
        <taxon>Chordata</taxon>
        <taxon>Craniata</taxon>
        <taxon>Vertebrata</taxon>
        <taxon>Euteleostomi</taxon>
        <taxon>Mammalia</taxon>
        <taxon>Eutheria</taxon>
        <taxon>Euarchontoglires</taxon>
        <taxon>Glires</taxon>
        <taxon>Rodentia</taxon>
        <taxon>Myomorpha</taxon>
        <taxon>Muroidea</taxon>
        <taxon>Muridae</taxon>
        <taxon>Murinae</taxon>
        <taxon>Rattus</taxon>
    </lineage>
</organism>
<sequence>MSQHPSSPRVNYTSLAPSCSSIIHR</sequence>
<proteinExistence type="predicted"/>
<dbReference type="Proteomes" id="UP000234681">
    <property type="component" value="Chromosome 8"/>
</dbReference>
<evidence type="ECO:0000313" key="2">
    <source>
        <dbReference type="EMBL" id="EDL77068.1"/>
    </source>
</evidence>
<protein>
    <submittedName>
        <fullName evidence="2">RCG25387</fullName>
    </submittedName>
</protein>
<accession>A6I3F9</accession>
<dbReference type="EMBL" id="CH473954">
    <property type="protein sequence ID" value="EDL77068.1"/>
    <property type="molecule type" value="Genomic_DNA"/>
</dbReference>
<feature type="region of interest" description="Disordered" evidence="1">
    <location>
        <begin position="1"/>
        <end position="25"/>
    </location>
</feature>
<feature type="non-terminal residue" evidence="2">
    <location>
        <position position="25"/>
    </location>
</feature>
<dbReference type="AlphaFoldDB" id="A6I3F9"/>
<reference evidence="2 3" key="1">
    <citation type="submission" date="2005-09" db="EMBL/GenBank/DDBJ databases">
        <authorList>
            <person name="Mural R.J."/>
            <person name="Li P.W."/>
            <person name="Adams M.D."/>
            <person name="Amanatides P.G."/>
            <person name="Baden-Tillson H."/>
            <person name="Barnstead M."/>
            <person name="Chin S.H."/>
            <person name="Dew I."/>
            <person name="Evans C.A."/>
            <person name="Ferriera S."/>
            <person name="Flanigan M."/>
            <person name="Fosler C."/>
            <person name="Glodek A."/>
            <person name="Gu Z."/>
            <person name="Holt R.A."/>
            <person name="Jennings D."/>
            <person name="Kraft C.L."/>
            <person name="Lu F."/>
            <person name="Nguyen T."/>
            <person name="Nusskern D.R."/>
            <person name="Pfannkoch C.M."/>
            <person name="Sitter C."/>
            <person name="Sutton G.G."/>
            <person name="Venter J.C."/>
            <person name="Wang Z."/>
            <person name="Woodage T."/>
            <person name="Zheng X.H."/>
            <person name="Zhong F."/>
        </authorList>
    </citation>
    <scope>NUCLEOTIDE SEQUENCE [LARGE SCALE GENOMIC DNA]</scope>
    <source>
        <strain>BN</strain>
        <strain evidence="3">Sprague-Dawley</strain>
    </source>
</reference>
<name>A6I3F9_RAT</name>